<name>A0A409YPG9_9AGAR</name>
<dbReference type="EMBL" id="NHYE01000552">
    <property type="protein sequence ID" value="PPR04903.1"/>
    <property type="molecule type" value="Genomic_DNA"/>
</dbReference>
<feature type="compositionally biased region" description="Basic and acidic residues" evidence="1">
    <location>
        <begin position="139"/>
        <end position="149"/>
    </location>
</feature>
<organism evidence="2 3">
    <name type="scientific">Gymnopilus dilepis</name>
    <dbReference type="NCBI Taxonomy" id="231916"/>
    <lineage>
        <taxon>Eukaryota</taxon>
        <taxon>Fungi</taxon>
        <taxon>Dikarya</taxon>
        <taxon>Basidiomycota</taxon>
        <taxon>Agaricomycotina</taxon>
        <taxon>Agaricomycetes</taxon>
        <taxon>Agaricomycetidae</taxon>
        <taxon>Agaricales</taxon>
        <taxon>Agaricineae</taxon>
        <taxon>Hymenogastraceae</taxon>
        <taxon>Gymnopilus</taxon>
    </lineage>
</organism>
<sequence length="534" mass="59138">STVEALYSSDPGFDFTRNLFDKIHKNAKAIIDPEHYDISPLTPLSESPSPQAATSSWPKSPSQHTLDSFPATPLAKGSAPAHHSTLLQDRGSSCDTTLNIPTGTDQPPLPPPLPTQAPAVIRDDSATSAEPLSRLAKRKAADKARSKENAKKKKNAHSSYPSNTTLENKHLKSAEPTNSSYTAKSFPITKMGFPSVRAKKRSSVYYLEDLVGPKSKFNFGLRRLSDKPAAPIIDGEGRVVGVYAGVPKNDETWDDVHHRAASLLEDARGHLTFEKKETNGRRGKFPAINVGISHGGGQPHPKVLQQADGNKKVLEELVHDRAFERISGFATGAFSTWAPRLYQYQNDCLSQLIEKDQQLRREGKHPSPGDEELRRNWPKTPWAAAAFNFGPQTVCYPHADYGNLAFGWCCITALGDYDYTKGGHLVLWDFKLVLEFPPGATILIPSSAIHHSNTRIFRGEKRYSFTQYSSGGLFRWVHNDFMTAEKYRSAMPEDELPSALDELARQLEFGLSLYSTVDEIKKVRNISIVEGDTK</sequence>
<feature type="compositionally biased region" description="Low complexity" evidence="1">
    <location>
        <begin position="40"/>
        <end position="50"/>
    </location>
</feature>
<reference evidence="2 3" key="1">
    <citation type="journal article" date="2018" name="Evol. Lett.">
        <title>Horizontal gene cluster transfer increased hallucinogenic mushroom diversity.</title>
        <authorList>
            <person name="Reynolds H.T."/>
            <person name="Vijayakumar V."/>
            <person name="Gluck-Thaler E."/>
            <person name="Korotkin H.B."/>
            <person name="Matheny P.B."/>
            <person name="Slot J.C."/>
        </authorList>
    </citation>
    <scope>NUCLEOTIDE SEQUENCE [LARGE SCALE GENOMIC DNA]</scope>
    <source>
        <strain evidence="2 3">SRW20</strain>
    </source>
</reference>
<dbReference type="OrthoDB" id="3025143at2759"/>
<accession>A0A409YPG9</accession>
<protein>
    <submittedName>
        <fullName evidence="2">Uncharacterized protein</fullName>
    </submittedName>
</protein>
<dbReference type="AlphaFoldDB" id="A0A409YPG9"/>
<evidence type="ECO:0000256" key="1">
    <source>
        <dbReference type="SAM" id="MobiDB-lite"/>
    </source>
</evidence>
<dbReference type="InParanoid" id="A0A409YPG9"/>
<evidence type="ECO:0000313" key="2">
    <source>
        <dbReference type="EMBL" id="PPR04903.1"/>
    </source>
</evidence>
<evidence type="ECO:0000313" key="3">
    <source>
        <dbReference type="Proteomes" id="UP000284706"/>
    </source>
</evidence>
<feature type="compositionally biased region" description="Polar residues" evidence="1">
    <location>
        <begin position="51"/>
        <end position="66"/>
    </location>
</feature>
<feature type="non-terminal residue" evidence="2">
    <location>
        <position position="1"/>
    </location>
</feature>
<dbReference type="Gene3D" id="3.60.130.30">
    <property type="match status" value="1"/>
</dbReference>
<comment type="caution">
    <text evidence="2">The sequence shown here is derived from an EMBL/GenBank/DDBJ whole genome shotgun (WGS) entry which is preliminary data.</text>
</comment>
<feature type="region of interest" description="Disordered" evidence="1">
    <location>
        <begin position="40"/>
        <end position="184"/>
    </location>
</feature>
<proteinExistence type="predicted"/>
<dbReference type="STRING" id="231916.A0A409YPG9"/>
<keyword evidence="3" id="KW-1185">Reference proteome</keyword>
<feature type="compositionally biased region" description="Polar residues" evidence="1">
    <location>
        <begin position="85"/>
        <end position="100"/>
    </location>
</feature>
<gene>
    <name evidence="2" type="ORF">CVT26_012726</name>
</gene>
<dbReference type="Proteomes" id="UP000284706">
    <property type="component" value="Unassembled WGS sequence"/>
</dbReference>